<evidence type="ECO:0000256" key="3">
    <source>
        <dbReference type="ARBA" id="ARBA00022691"/>
    </source>
</evidence>
<protein>
    <recommendedName>
        <fullName evidence="6">Acyl-homoserine-lactone synthase</fullName>
        <ecNumber evidence="6">2.3.1.184</ecNumber>
    </recommendedName>
    <alternativeName>
        <fullName evidence="6">Autoinducer synthesis protein</fullName>
    </alternativeName>
</protein>
<evidence type="ECO:0000313" key="8">
    <source>
        <dbReference type="Proteomes" id="UP000054935"/>
    </source>
</evidence>
<evidence type="ECO:0000256" key="4">
    <source>
        <dbReference type="ARBA" id="ARBA00022929"/>
    </source>
</evidence>
<comment type="similarity">
    <text evidence="5 6">Belongs to the autoinducer synthase family.</text>
</comment>
<dbReference type="PROSITE" id="PS51187">
    <property type="entry name" value="AUTOINDUCER_SYNTH_2"/>
    <property type="match status" value="1"/>
</dbReference>
<dbReference type="EC" id="2.3.1.184" evidence="6"/>
<proteinExistence type="inferred from homology"/>
<keyword evidence="1 5" id="KW-0673">Quorum sensing</keyword>
<evidence type="ECO:0000256" key="1">
    <source>
        <dbReference type="ARBA" id="ARBA00022654"/>
    </source>
</evidence>
<dbReference type="PANTHER" id="PTHR39322:SF1">
    <property type="entry name" value="ISOVALERYL-HOMOSERINE LACTONE SYNTHASE"/>
    <property type="match status" value="1"/>
</dbReference>
<dbReference type="AlphaFoldDB" id="A0A0P1G8K9"/>
<evidence type="ECO:0000256" key="2">
    <source>
        <dbReference type="ARBA" id="ARBA00022679"/>
    </source>
</evidence>
<dbReference type="GO" id="GO:0009372">
    <property type="term" value="P:quorum sensing"/>
    <property type="evidence" value="ECO:0007669"/>
    <property type="project" value="UniProtKB-UniRule"/>
</dbReference>
<dbReference type="GO" id="GO:0007165">
    <property type="term" value="P:signal transduction"/>
    <property type="evidence" value="ECO:0007669"/>
    <property type="project" value="TreeGrafter"/>
</dbReference>
<dbReference type="InterPro" id="IPR001690">
    <property type="entry name" value="Autoind_synthase"/>
</dbReference>
<sequence>MIRYIYGEDLHKFPKLARSMFLDRADQFKTRLGWAVNVDDRGFERDEYDDENPLYVIWENADGTHGGSMRLLPTIGKTMVNDHFIHLTDGVRIQSPLIWECTRFCLSRTATPGVAAALMLAGGEVMQEFGVEHYVGVFDARMVRIYRRIGSSPEVLGSEGEGREKISVGLWEFTSEAQASVSKSAGITPEMSKRWFELSFGTVVDLEGQIAA</sequence>
<dbReference type="OrthoDB" id="6169313at2"/>
<dbReference type="Gene3D" id="3.40.630.30">
    <property type="match status" value="1"/>
</dbReference>
<name>A0A0P1G8K9_9RHOB</name>
<evidence type="ECO:0000256" key="5">
    <source>
        <dbReference type="PROSITE-ProRule" id="PRU00533"/>
    </source>
</evidence>
<evidence type="ECO:0000256" key="6">
    <source>
        <dbReference type="RuleBase" id="RU361135"/>
    </source>
</evidence>
<accession>A0A0P1G8K9</accession>
<evidence type="ECO:0000313" key="7">
    <source>
        <dbReference type="EMBL" id="CUH77946.1"/>
    </source>
</evidence>
<dbReference type="PRINTS" id="PR01549">
    <property type="entry name" value="AUTOINDCRSYN"/>
</dbReference>
<dbReference type="InterPro" id="IPR016181">
    <property type="entry name" value="Acyl_CoA_acyltransferase"/>
</dbReference>
<dbReference type="Proteomes" id="UP000054935">
    <property type="component" value="Unassembled WGS sequence"/>
</dbReference>
<gene>
    <name evidence="7" type="primary">bjaI</name>
    <name evidence="7" type="ORF">TRN7648_01712</name>
</gene>
<dbReference type="PANTHER" id="PTHR39322">
    <property type="entry name" value="ACYL-HOMOSERINE-LACTONE SYNTHASE"/>
    <property type="match status" value="1"/>
</dbReference>
<dbReference type="STRING" id="441103.TRN7648_01712"/>
<keyword evidence="3 6" id="KW-0949">S-adenosyl-L-methionine</keyword>
<keyword evidence="8" id="KW-1185">Reference proteome</keyword>
<keyword evidence="4 5" id="KW-0071">Autoinducer synthesis</keyword>
<organism evidence="7 8">
    <name type="scientific">Tropicibacter naphthalenivorans</name>
    <dbReference type="NCBI Taxonomy" id="441103"/>
    <lineage>
        <taxon>Bacteria</taxon>
        <taxon>Pseudomonadati</taxon>
        <taxon>Pseudomonadota</taxon>
        <taxon>Alphaproteobacteria</taxon>
        <taxon>Rhodobacterales</taxon>
        <taxon>Roseobacteraceae</taxon>
        <taxon>Tropicibacter</taxon>
    </lineage>
</organism>
<dbReference type="RefSeq" id="WP_058247237.1">
    <property type="nucleotide sequence ID" value="NZ_CYSE01000003.1"/>
</dbReference>
<dbReference type="Pfam" id="PF00765">
    <property type="entry name" value="Autoind_synth"/>
    <property type="match status" value="1"/>
</dbReference>
<dbReference type="EMBL" id="CYSE01000003">
    <property type="protein sequence ID" value="CUH77946.1"/>
    <property type="molecule type" value="Genomic_DNA"/>
</dbReference>
<reference evidence="7 8" key="1">
    <citation type="submission" date="2015-09" db="EMBL/GenBank/DDBJ databases">
        <authorList>
            <consortium name="Swine Surveillance"/>
        </authorList>
    </citation>
    <scope>NUCLEOTIDE SEQUENCE [LARGE SCALE GENOMIC DNA]</scope>
    <source>
        <strain evidence="7 8">CECT 7648</strain>
    </source>
</reference>
<dbReference type="GO" id="GO:0061579">
    <property type="term" value="F:N-acyl homoserine lactone synthase activity"/>
    <property type="evidence" value="ECO:0007669"/>
    <property type="project" value="UniProtKB-UniRule"/>
</dbReference>
<keyword evidence="2 6" id="KW-0808">Transferase</keyword>
<comment type="catalytic activity">
    <reaction evidence="6">
        <text>a fatty acyl-[ACP] + S-adenosyl-L-methionine = an N-acyl-L-homoserine lactone + S-methyl-5'-thioadenosine + holo-[ACP] + H(+)</text>
        <dbReference type="Rhea" id="RHEA:10096"/>
        <dbReference type="Rhea" id="RHEA-COMP:9685"/>
        <dbReference type="Rhea" id="RHEA-COMP:14125"/>
        <dbReference type="ChEBI" id="CHEBI:15378"/>
        <dbReference type="ChEBI" id="CHEBI:17509"/>
        <dbReference type="ChEBI" id="CHEBI:55474"/>
        <dbReference type="ChEBI" id="CHEBI:59789"/>
        <dbReference type="ChEBI" id="CHEBI:64479"/>
        <dbReference type="ChEBI" id="CHEBI:138651"/>
        <dbReference type="EC" id="2.3.1.184"/>
    </reaction>
</comment>
<keyword evidence="7" id="KW-0012">Acyltransferase</keyword>
<dbReference type="SUPFAM" id="SSF55729">
    <property type="entry name" value="Acyl-CoA N-acyltransferases (Nat)"/>
    <property type="match status" value="1"/>
</dbReference>